<dbReference type="EMBL" id="PELM01000347">
    <property type="protein sequence ID" value="RTH01341.1"/>
    <property type="molecule type" value="Genomic_DNA"/>
</dbReference>
<organism evidence="1 2">
    <name type="scientific">Thermus scotoductus</name>
    <dbReference type="NCBI Taxonomy" id="37636"/>
    <lineage>
        <taxon>Bacteria</taxon>
        <taxon>Thermotogati</taxon>
        <taxon>Deinococcota</taxon>
        <taxon>Deinococci</taxon>
        <taxon>Thermales</taxon>
        <taxon>Thermaceae</taxon>
        <taxon>Thermus</taxon>
    </lineage>
</organism>
<feature type="non-terminal residue" evidence="1">
    <location>
        <position position="1"/>
    </location>
</feature>
<reference evidence="1 2" key="1">
    <citation type="journal article" date="2019" name="Extremophiles">
        <title>Biogeography of thermophiles and predominance of Thermus scotoductus in domestic water heaters.</title>
        <authorList>
            <person name="Wilpiszeski R.L."/>
            <person name="Zhang Z."/>
            <person name="House C.H."/>
        </authorList>
    </citation>
    <scope>NUCLEOTIDE SEQUENCE [LARGE SCALE GENOMIC DNA]</scope>
    <source>
        <strain evidence="1 2">38_S38</strain>
    </source>
</reference>
<gene>
    <name evidence="1" type="ORF">CSW50_09595</name>
</gene>
<proteinExistence type="predicted"/>
<evidence type="ECO:0000313" key="2">
    <source>
        <dbReference type="Proteomes" id="UP000288082"/>
    </source>
</evidence>
<sequence>ALSCSYGPHPPPLPPRDRRAFATLHSVVSTLAHGWTKENFNGTCPVLDYFAEGGRADIAAPAAGSIIRLYGEARKARKPTWDFPQEFIRAFQHLLENMAKAM</sequence>
<dbReference type="AlphaFoldDB" id="A0A430R1S1"/>
<comment type="caution">
    <text evidence="1">The sequence shown here is derived from an EMBL/GenBank/DDBJ whole genome shotgun (WGS) entry which is preliminary data.</text>
</comment>
<name>A0A430R1S1_THESC</name>
<dbReference type="Proteomes" id="UP000288082">
    <property type="component" value="Unassembled WGS sequence"/>
</dbReference>
<accession>A0A430R1S1</accession>
<evidence type="ECO:0000313" key="1">
    <source>
        <dbReference type="EMBL" id="RTH01341.1"/>
    </source>
</evidence>
<protein>
    <submittedName>
        <fullName evidence="1">ATPase</fullName>
    </submittedName>
</protein>